<dbReference type="EMBL" id="MU853881">
    <property type="protein sequence ID" value="KAK3936506.1"/>
    <property type="molecule type" value="Genomic_DNA"/>
</dbReference>
<evidence type="ECO:0000313" key="2">
    <source>
        <dbReference type="Proteomes" id="UP001303473"/>
    </source>
</evidence>
<comment type="caution">
    <text evidence="1">The sequence shown here is derived from an EMBL/GenBank/DDBJ whole genome shotgun (WGS) entry which is preliminary data.</text>
</comment>
<proteinExistence type="predicted"/>
<reference evidence="2" key="1">
    <citation type="journal article" date="2023" name="Mol. Phylogenet. Evol.">
        <title>Genome-scale phylogeny and comparative genomics of the fungal order Sordariales.</title>
        <authorList>
            <person name="Hensen N."/>
            <person name="Bonometti L."/>
            <person name="Westerberg I."/>
            <person name="Brannstrom I.O."/>
            <person name="Guillou S."/>
            <person name="Cros-Aarteil S."/>
            <person name="Calhoun S."/>
            <person name="Haridas S."/>
            <person name="Kuo A."/>
            <person name="Mondo S."/>
            <person name="Pangilinan J."/>
            <person name="Riley R."/>
            <person name="LaButti K."/>
            <person name="Andreopoulos B."/>
            <person name="Lipzen A."/>
            <person name="Chen C."/>
            <person name="Yan M."/>
            <person name="Daum C."/>
            <person name="Ng V."/>
            <person name="Clum A."/>
            <person name="Steindorff A."/>
            <person name="Ohm R.A."/>
            <person name="Martin F."/>
            <person name="Silar P."/>
            <person name="Natvig D.O."/>
            <person name="Lalanne C."/>
            <person name="Gautier V."/>
            <person name="Ament-Velasquez S.L."/>
            <person name="Kruys A."/>
            <person name="Hutchinson M.I."/>
            <person name="Powell A.J."/>
            <person name="Barry K."/>
            <person name="Miller A.N."/>
            <person name="Grigoriev I.V."/>
            <person name="Debuchy R."/>
            <person name="Gladieux P."/>
            <person name="Hiltunen Thoren M."/>
            <person name="Johannesson H."/>
        </authorList>
    </citation>
    <scope>NUCLEOTIDE SEQUENCE [LARGE SCALE GENOMIC DNA]</scope>
    <source>
        <strain evidence="2">CBS 340.73</strain>
    </source>
</reference>
<name>A0AAN6N0T9_9PEZI</name>
<evidence type="ECO:0000313" key="1">
    <source>
        <dbReference type="EMBL" id="KAK3936506.1"/>
    </source>
</evidence>
<keyword evidence="2" id="KW-1185">Reference proteome</keyword>
<gene>
    <name evidence="1" type="ORF">QBC46DRAFT_394877</name>
</gene>
<accession>A0AAN6N0T9</accession>
<protein>
    <submittedName>
        <fullName evidence="1">Uncharacterized protein</fullName>
    </submittedName>
</protein>
<dbReference type="Proteomes" id="UP001303473">
    <property type="component" value="Unassembled WGS sequence"/>
</dbReference>
<sequence length="169" mass="18565">MRKFSVSVPEGEILYTANIYRKYTFSTDYQRFIKRELPPSERDTYSKGPRAGRPILLPWNAQRLYNEAAALALIRANTTILVPEILDYGTKSDSAFLVTSTVRGIPADQAGTTQCHLPSVHHGSDGPCSDCLQLAASNATRYVKGVVMPQLDTVKSNSTGLYGFVVPPP</sequence>
<dbReference type="AlphaFoldDB" id="A0AAN6N0T9"/>
<organism evidence="1 2">
    <name type="scientific">Diplogelasinospora grovesii</name>
    <dbReference type="NCBI Taxonomy" id="303347"/>
    <lineage>
        <taxon>Eukaryota</taxon>
        <taxon>Fungi</taxon>
        <taxon>Dikarya</taxon>
        <taxon>Ascomycota</taxon>
        <taxon>Pezizomycotina</taxon>
        <taxon>Sordariomycetes</taxon>
        <taxon>Sordariomycetidae</taxon>
        <taxon>Sordariales</taxon>
        <taxon>Diplogelasinosporaceae</taxon>
        <taxon>Diplogelasinospora</taxon>
    </lineage>
</organism>